<dbReference type="RefSeq" id="WP_217138933.1">
    <property type="nucleotide sequence ID" value="NZ_JAFMOU010000070.1"/>
</dbReference>
<evidence type="ECO:0000313" key="2">
    <source>
        <dbReference type="Proteomes" id="UP000699865"/>
    </source>
</evidence>
<gene>
    <name evidence="1" type="ORF">J1786_17920</name>
</gene>
<comment type="caution">
    <text evidence="1">The sequence shown here is derived from an EMBL/GenBank/DDBJ whole genome shotgun (WGS) entry which is preliminary data.</text>
</comment>
<sequence length="60" mass="6737">MTPRIKGYKYLVIYAPESKSEKEMLATSLESELLYGKSFSHSHAGDPIVTISLKKQAHLL</sequence>
<evidence type="ECO:0000313" key="1">
    <source>
        <dbReference type="EMBL" id="MBU9836684.1"/>
    </source>
</evidence>
<protein>
    <submittedName>
        <fullName evidence="1">Uncharacterized protein</fullName>
    </submittedName>
</protein>
<dbReference type="Proteomes" id="UP000699865">
    <property type="component" value="Unassembled WGS sequence"/>
</dbReference>
<proteinExistence type="predicted"/>
<dbReference type="EMBL" id="JAFMOU010000070">
    <property type="protein sequence ID" value="MBU9836684.1"/>
    <property type="molecule type" value="Genomic_DNA"/>
</dbReference>
<keyword evidence="2" id="KW-1185">Reference proteome</keyword>
<reference evidence="1 2" key="1">
    <citation type="submission" date="2021-03" db="EMBL/GenBank/DDBJ databases">
        <title>Five novel Rahnella species.</title>
        <authorList>
            <person name="Brady C."/>
            <person name="Asselin J."/>
            <person name="Beer S."/>
            <person name="Bruberg M.B."/>
            <person name="Crampton B."/>
            <person name="Venter S."/>
            <person name="Arnold D."/>
            <person name="Denman S."/>
        </authorList>
    </citation>
    <scope>NUCLEOTIDE SEQUENCE [LARGE SCALE GENOMIC DNA]</scope>
    <source>
        <strain evidence="1 2">L72c</strain>
    </source>
</reference>
<organism evidence="1 2">
    <name type="scientific">Rahnella perminowiae</name>
    <dbReference type="NCBI Taxonomy" id="2816244"/>
    <lineage>
        <taxon>Bacteria</taxon>
        <taxon>Pseudomonadati</taxon>
        <taxon>Pseudomonadota</taxon>
        <taxon>Gammaproteobacteria</taxon>
        <taxon>Enterobacterales</taxon>
        <taxon>Yersiniaceae</taxon>
        <taxon>Rahnella</taxon>
    </lineage>
</organism>
<name>A0ABS6L4I3_9GAMM</name>
<accession>A0ABS6L4I3</accession>